<dbReference type="InterPro" id="IPR041698">
    <property type="entry name" value="Methyltransf_25"/>
</dbReference>
<evidence type="ECO:0000259" key="3">
    <source>
        <dbReference type="Pfam" id="PF13649"/>
    </source>
</evidence>
<comment type="caution">
    <text evidence="4">The sequence shown here is derived from an EMBL/GenBank/DDBJ whole genome shotgun (WGS) entry which is preliminary data.</text>
</comment>
<evidence type="ECO:0000256" key="1">
    <source>
        <dbReference type="ARBA" id="ARBA00022603"/>
    </source>
</evidence>
<dbReference type="PANTHER" id="PTHR43861:SF1">
    <property type="entry name" value="TRANS-ACONITATE 2-METHYLTRANSFERASE"/>
    <property type="match status" value="1"/>
</dbReference>
<dbReference type="PANTHER" id="PTHR43861">
    <property type="entry name" value="TRANS-ACONITATE 2-METHYLTRANSFERASE-RELATED"/>
    <property type="match status" value="1"/>
</dbReference>
<keyword evidence="2" id="KW-0808">Transferase</keyword>
<dbReference type="Gene3D" id="2.20.25.110">
    <property type="entry name" value="S-adenosyl-L-methionine-dependent methyltransferases"/>
    <property type="match status" value="1"/>
</dbReference>
<dbReference type="Gene3D" id="3.40.50.150">
    <property type="entry name" value="Vaccinia Virus protein VP39"/>
    <property type="match status" value="1"/>
</dbReference>
<dbReference type="InterPro" id="IPR029063">
    <property type="entry name" value="SAM-dependent_MTases_sf"/>
</dbReference>
<evidence type="ECO:0000313" key="4">
    <source>
        <dbReference type="EMBL" id="MFD0871480.1"/>
    </source>
</evidence>
<keyword evidence="5" id="KW-1185">Reference proteome</keyword>
<reference evidence="5" key="1">
    <citation type="journal article" date="2019" name="Int. J. Syst. Evol. Microbiol.">
        <title>The Global Catalogue of Microorganisms (GCM) 10K type strain sequencing project: providing services to taxonomists for standard genome sequencing and annotation.</title>
        <authorList>
            <consortium name="The Broad Institute Genomics Platform"/>
            <consortium name="The Broad Institute Genome Sequencing Center for Infectious Disease"/>
            <person name="Wu L."/>
            <person name="Ma J."/>
        </authorList>
    </citation>
    <scope>NUCLEOTIDE SEQUENCE [LARGE SCALE GENOMIC DNA]</scope>
    <source>
        <strain evidence="5">CCUG 57263</strain>
    </source>
</reference>
<dbReference type="GO" id="GO:0032259">
    <property type="term" value="P:methylation"/>
    <property type="evidence" value="ECO:0007669"/>
    <property type="project" value="UniProtKB-KW"/>
</dbReference>
<evidence type="ECO:0000256" key="2">
    <source>
        <dbReference type="ARBA" id="ARBA00022679"/>
    </source>
</evidence>
<dbReference type="GO" id="GO:0008168">
    <property type="term" value="F:methyltransferase activity"/>
    <property type="evidence" value="ECO:0007669"/>
    <property type="project" value="UniProtKB-KW"/>
</dbReference>
<protein>
    <submittedName>
        <fullName evidence="4">Class I SAM-dependent DNA methyltransferase</fullName>
    </submittedName>
</protein>
<feature type="domain" description="Methyltransferase" evidence="3">
    <location>
        <begin position="26"/>
        <end position="124"/>
    </location>
</feature>
<evidence type="ECO:0000313" key="5">
    <source>
        <dbReference type="Proteomes" id="UP001597120"/>
    </source>
</evidence>
<accession>A0ABW3DE40</accession>
<gene>
    <name evidence="4" type="ORF">ACFQ03_20275</name>
</gene>
<dbReference type="CDD" id="cd02440">
    <property type="entry name" value="AdoMet_MTases"/>
    <property type="match status" value="1"/>
</dbReference>
<dbReference type="Proteomes" id="UP001597120">
    <property type="component" value="Unassembled WGS sequence"/>
</dbReference>
<dbReference type="SUPFAM" id="SSF53335">
    <property type="entry name" value="S-adenosyl-L-methionine-dependent methyltransferases"/>
    <property type="match status" value="1"/>
</dbReference>
<keyword evidence="1 4" id="KW-0489">Methyltransferase</keyword>
<organism evidence="4 5">
    <name type="scientific">Paenibacillus residui</name>
    <dbReference type="NCBI Taxonomy" id="629724"/>
    <lineage>
        <taxon>Bacteria</taxon>
        <taxon>Bacillati</taxon>
        <taxon>Bacillota</taxon>
        <taxon>Bacilli</taxon>
        <taxon>Bacillales</taxon>
        <taxon>Paenibacillaceae</taxon>
        <taxon>Paenibacillus</taxon>
    </lineage>
</organism>
<dbReference type="EMBL" id="JBHTIU010000081">
    <property type="protein sequence ID" value="MFD0871480.1"/>
    <property type="molecule type" value="Genomic_DNA"/>
</dbReference>
<sequence length="241" mass="27681">MEDMPYADWLRFAKQCWERYGTPVTVVDLGCGTGNLAIPLARQGFHVTGIDLSEDMLAIARSKSETLYGTEGSLRWVQQDMREWELPEAVDAVISFCDCLNYLLEPESLEEAFRQTCQGLNPGGLFLFDVHTPYQLQNYAEHQPFVLDEEDIAYIWTCHLDEELCELEHELSIFVREETAGGPAGRRYVRVDETHVQRAYPLEQIMQLLGKSGFSTVECYADFTWDKVTPETERAFFVARK</sequence>
<dbReference type="RefSeq" id="WP_379290572.1">
    <property type="nucleotide sequence ID" value="NZ_JBHTIU010000081.1"/>
</dbReference>
<dbReference type="Pfam" id="PF13649">
    <property type="entry name" value="Methyltransf_25"/>
    <property type="match status" value="1"/>
</dbReference>
<name>A0ABW3DE40_9BACL</name>
<proteinExistence type="predicted"/>